<protein>
    <submittedName>
        <fullName evidence="8">TetR/AcrR family transcriptional regulator</fullName>
    </submittedName>
</protein>
<evidence type="ECO:0000256" key="5">
    <source>
        <dbReference type="PROSITE-ProRule" id="PRU00335"/>
    </source>
</evidence>
<feature type="domain" description="HTH tetR-type" evidence="7">
    <location>
        <begin position="74"/>
        <end position="134"/>
    </location>
</feature>
<sequence length="275" mass="28609">MDVTRKGKGAAQNKLRRPAQGQRRGHPLTGSAGPGRAGPGRAAGSGNTPLKASPAGNSGAGPVRRRAGRPSQALLGQGQITRAALKLVARDGYKALTMSGLAKSLNVAPSALYNHVASKQDVLLLVEDALMGRVDVSAFARMPWAEAVRLWAHSYRDVFSAHLPLIPVIALLPVTNAPQTIKMYEAVTDGFLRAGWPQERIVDAIVALESFIFGSAYDANAPADIFATGELAEEAPHFSAAVSLRRNPAGHNDADAAFALGLDALVAGLAATLAG</sequence>
<feature type="DNA-binding region" description="H-T-H motif" evidence="5">
    <location>
        <begin position="97"/>
        <end position="116"/>
    </location>
</feature>
<evidence type="ECO:0000313" key="8">
    <source>
        <dbReference type="EMBL" id="NVM96210.1"/>
    </source>
</evidence>
<dbReference type="Pfam" id="PF00440">
    <property type="entry name" value="TetR_N"/>
    <property type="match status" value="1"/>
</dbReference>
<evidence type="ECO:0000259" key="7">
    <source>
        <dbReference type="PROSITE" id="PS50977"/>
    </source>
</evidence>
<dbReference type="EMBL" id="JAAMFM010000027">
    <property type="protein sequence ID" value="NVM96210.1"/>
    <property type="molecule type" value="Genomic_DNA"/>
</dbReference>
<name>A0A7Y7IJD6_9MICC</name>
<dbReference type="SUPFAM" id="SSF48498">
    <property type="entry name" value="Tetracyclin repressor-like, C-terminal domain"/>
    <property type="match status" value="1"/>
</dbReference>
<keyword evidence="2" id="KW-0805">Transcription regulation</keyword>
<evidence type="ECO:0000256" key="4">
    <source>
        <dbReference type="ARBA" id="ARBA00023163"/>
    </source>
</evidence>
<dbReference type="AlphaFoldDB" id="A0A7Y7IJD6"/>
<dbReference type="GO" id="GO:0045892">
    <property type="term" value="P:negative regulation of DNA-templated transcription"/>
    <property type="evidence" value="ECO:0007669"/>
    <property type="project" value="InterPro"/>
</dbReference>
<evidence type="ECO:0000256" key="6">
    <source>
        <dbReference type="SAM" id="MobiDB-lite"/>
    </source>
</evidence>
<dbReference type="PROSITE" id="PS50977">
    <property type="entry name" value="HTH_TETR_2"/>
    <property type="match status" value="1"/>
</dbReference>
<dbReference type="Proteomes" id="UP000543556">
    <property type="component" value="Unassembled WGS sequence"/>
</dbReference>
<reference evidence="8 9" key="1">
    <citation type="submission" date="2020-02" db="EMBL/GenBank/DDBJ databases">
        <title>Genome sequence of strain AETb3-4.</title>
        <authorList>
            <person name="Gao J."/>
            <person name="Zhang X."/>
        </authorList>
    </citation>
    <scope>NUCLEOTIDE SEQUENCE [LARGE SCALE GENOMIC DNA]</scope>
    <source>
        <strain evidence="8 9">AETb3-4</strain>
    </source>
</reference>
<dbReference type="GO" id="GO:0003700">
    <property type="term" value="F:DNA-binding transcription factor activity"/>
    <property type="evidence" value="ECO:0007669"/>
    <property type="project" value="TreeGrafter"/>
</dbReference>
<evidence type="ECO:0000256" key="3">
    <source>
        <dbReference type="ARBA" id="ARBA00023125"/>
    </source>
</evidence>
<keyword evidence="4" id="KW-0804">Transcription</keyword>
<accession>A0A7Y7IJD6</accession>
<feature type="region of interest" description="Disordered" evidence="6">
    <location>
        <begin position="1"/>
        <end position="75"/>
    </location>
</feature>
<feature type="compositionally biased region" description="Gly residues" evidence="6">
    <location>
        <begin position="32"/>
        <end position="43"/>
    </location>
</feature>
<dbReference type="PRINTS" id="PR00455">
    <property type="entry name" value="HTHTETR"/>
</dbReference>
<dbReference type="InterPro" id="IPR004111">
    <property type="entry name" value="Repressor_TetR_C"/>
</dbReference>
<evidence type="ECO:0000256" key="2">
    <source>
        <dbReference type="ARBA" id="ARBA00023015"/>
    </source>
</evidence>
<dbReference type="PRINTS" id="PR00400">
    <property type="entry name" value="TETREPRESSOR"/>
</dbReference>
<dbReference type="GO" id="GO:0000976">
    <property type="term" value="F:transcription cis-regulatory region binding"/>
    <property type="evidence" value="ECO:0007669"/>
    <property type="project" value="TreeGrafter"/>
</dbReference>
<dbReference type="GO" id="GO:0046677">
    <property type="term" value="P:response to antibiotic"/>
    <property type="evidence" value="ECO:0007669"/>
    <property type="project" value="InterPro"/>
</dbReference>
<keyword evidence="1" id="KW-0678">Repressor</keyword>
<organism evidence="8 9">
    <name type="scientific">Arthrobacter wenxiniae</name>
    <dbReference type="NCBI Taxonomy" id="2713570"/>
    <lineage>
        <taxon>Bacteria</taxon>
        <taxon>Bacillati</taxon>
        <taxon>Actinomycetota</taxon>
        <taxon>Actinomycetes</taxon>
        <taxon>Micrococcales</taxon>
        <taxon>Micrococcaceae</taxon>
        <taxon>Arthrobacter</taxon>
    </lineage>
</organism>
<evidence type="ECO:0000256" key="1">
    <source>
        <dbReference type="ARBA" id="ARBA00022491"/>
    </source>
</evidence>
<dbReference type="PANTHER" id="PTHR30055:SF151">
    <property type="entry name" value="TRANSCRIPTIONAL REGULATORY PROTEIN"/>
    <property type="match status" value="1"/>
</dbReference>
<keyword evidence="9" id="KW-1185">Reference proteome</keyword>
<evidence type="ECO:0000313" key="9">
    <source>
        <dbReference type="Proteomes" id="UP000543556"/>
    </source>
</evidence>
<dbReference type="Pfam" id="PF02909">
    <property type="entry name" value="TetR_C_1"/>
    <property type="match status" value="1"/>
</dbReference>
<dbReference type="PANTHER" id="PTHR30055">
    <property type="entry name" value="HTH-TYPE TRANSCRIPTIONAL REGULATOR RUTR"/>
    <property type="match status" value="1"/>
</dbReference>
<keyword evidence="3 5" id="KW-0238">DNA-binding</keyword>
<dbReference type="InterPro" id="IPR003012">
    <property type="entry name" value="Tet_transcr_reg_TetR"/>
</dbReference>
<dbReference type="InterPro" id="IPR001647">
    <property type="entry name" value="HTH_TetR"/>
</dbReference>
<dbReference type="SUPFAM" id="SSF46689">
    <property type="entry name" value="Homeodomain-like"/>
    <property type="match status" value="1"/>
</dbReference>
<dbReference type="Gene3D" id="1.10.357.10">
    <property type="entry name" value="Tetracycline Repressor, domain 2"/>
    <property type="match status" value="1"/>
</dbReference>
<gene>
    <name evidence="8" type="ORF">G6034_15120</name>
</gene>
<dbReference type="InterPro" id="IPR036271">
    <property type="entry name" value="Tet_transcr_reg_TetR-rel_C_sf"/>
</dbReference>
<dbReference type="InterPro" id="IPR009057">
    <property type="entry name" value="Homeodomain-like_sf"/>
</dbReference>
<comment type="caution">
    <text evidence="8">The sequence shown here is derived from an EMBL/GenBank/DDBJ whole genome shotgun (WGS) entry which is preliminary data.</text>
</comment>
<proteinExistence type="predicted"/>
<dbReference type="InterPro" id="IPR050109">
    <property type="entry name" value="HTH-type_TetR-like_transc_reg"/>
</dbReference>